<reference evidence="8" key="1">
    <citation type="journal article" date="2016" name="Nat. Biotechnol.">
        <title>Sequencing wild and cultivated cassava and related species reveals extensive interspecific hybridization and genetic diversity.</title>
        <authorList>
            <person name="Bredeson J.V."/>
            <person name="Lyons J.B."/>
            <person name="Prochnik S.E."/>
            <person name="Wu G.A."/>
            <person name="Ha C.M."/>
            <person name="Edsinger-Gonzales E."/>
            <person name="Grimwood J."/>
            <person name="Schmutz J."/>
            <person name="Rabbi I.Y."/>
            <person name="Egesi C."/>
            <person name="Nauluvula P."/>
            <person name="Lebot V."/>
            <person name="Ndunguru J."/>
            <person name="Mkamilo G."/>
            <person name="Bart R.S."/>
            <person name="Setter T.L."/>
            <person name="Gleadow R.M."/>
            <person name="Kulakow P."/>
            <person name="Ferguson M.E."/>
            <person name="Rounsley S."/>
            <person name="Rokhsar D.S."/>
        </authorList>
    </citation>
    <scope>NUCLEOTIDE SEQUENCE [LARGE SCALE GENOMIC DNA]</scope>
    <source>
        <strain evidence="8">cv. AM560-2</strain>
    </source>
</reference>
<organism evidence="7 8">
    <name type="scientific">Manihot esculenta</name>
    <name type="common">Cassava</name>
    <name type="synonym">Jatropha manihot</name>
    <dbReference type="NCBI Taxonomy" id="3983"/>
    <lineage>
        <taxon>Eukaryota</taxon>
        <taxon>Viridiplantae</taxon>
        <taxon>Streptophyta</taxon>
        <taxon>Embryophyta</taxon>
        <taxon>Tracheophyta</taxon>
        <taxon>Spermatophyta</taxon>
        <taxon>Magnoliopsida</taxon>
        <taxon>eudicotyledons</taxon>
        <taxon>Gunneridae</taxon>
        <taxon>Pentapetalae</taxon>
        <taxon>rosids</taxon>
        <taxon>fabids</taxon>
        <taxon>Malpighiales</taxon>
        <taxon>Euphorbiaceae</taxon>
        <taxon>Crotonoideae</taxon>
        <taxon>Manihoteae</taxon>
        <taxon>Manihot</taxon>
    </lineage>
</organism>
<dbReference type="Pfam" id="PF03168">
    <property type="entry name" value="LEA_2"/>
    <property type="match status" value="1"/>
</dbReference>
<evidence type="ECO:0000259" key="6">
    <source>
        <dbReference type="Pfam" id="PF03168"/>
    </source>
</evidence>
<evidence type="ECO:0000256" key="5">
    <source>
        <dbReference type="SAM" id="Phobius"/>
    </source>
</evidence>
<protein>
    <recommendedName>
        <fullName evidence="6">Late embryogenesis abundant protein LEA-2 subgroup domain-containing protein</fullName>
    </recommendedName>
</protein>
<comment type="caution">
    <text evidence="7">The sequence shown here is derived from an EMBL/GenBank/DDBJ whole genome shotgun (WGS) entry which is preliminary data.</text>
</comment>
<dbReference type="SUPFAM" id="SSF117070">
    <property type="entry name" value="LEA14-like"/>
    <property type="match status" value="1"/>
</dbReference>
<feature type="domain" description="Late embryogenesis abundant protein LEA-2 subgroup" evidence="6">
    <location>
        <begin position="96"/>
        <end position="187"/>
    </location>
</feature>
<evidence type="ECO:0000256" key="1">
    <source>
        <dbReference type="ARBA" id="ARBA00004167"/>
    </source>
</evidence>
<evidence type="ECO:0000256" key="4">
    <source>
        <dbReference type="ARBA" id="ARBA00023136"/>
    </source>
</evidence>
<keyword evidence="8" id="KW-1185">Reference proteome</keyword>
<dbReference type="InterPro" id="IPR004864">
    <property type="entry name" value="LEA_2"/>
</dbReference>
<evidence type="ECO:0000313" key="8">
    <source>
        <dbReference type="Proteomes" id="UP000091857"/>
    </source>
</evidence>
<accession>A0A2C9W3S7</accession>
<dbReference type="STRING" id="3983.A0A2C9W3S7"/>
<evidence type="ECO:0000256" key="3">
    <source>
        <dbReference type="ARBA" id="ARBA00022989"/>
    </source>
</evidence>
<name>A0A2C9W3S7_MANES</name>
<dbReference type="Gramene" id="Manes.03G019600.1.v8.1">
    <property type="protein sequence ID" value="Manes.03G019600.1.v8.1.CDS"/>
    <property type="gene ID" value="Manes.03G019600.v8.1"/>
</dbReference>
<dbReference type="GO" id="GO:0016020">
    <property type="term" value="C:membrane"/>
    <property type="evidence" value="ECO:0007669"/>
    <property type="project" value="UniProtKB-SubCell"/>
</dbReference>
<dbReference type="AlphaFoldDB" id="A0A2C9W3S7"/>
<dbReference type="PANTHER" id="PTHR31234">
    <property type="entry name" value="LATE EMBRYOGENESIS ABUNDANT (LEA) HYDROXYPROLINE-RICH GLYCOPROTEIN FAMILY"/>
    <property type="match status" value="1"/>
</dbReference>
<feature type="transmembrane region" description="Helical" evidence="5">
    <location>
        <begin position="38"/>
        <end position="60"/>
    </location>
</feature>
<keyword evidence="2 5" id="KW-0812">Transmembrane</keyword>
<dbReference type="InterPro" id="IPR044839">
    <property type="entry name" value="NDR1-like"/>
</dbReference>
<evidence type="ECO:0000256" key="2">
    <source>
        <dbReference type="ARBA" id="ARBA00022692"/>
    </source>
</evidence>
<dbReference type="Gene3D" id="2.60.40.1820">
    <property type="match status" value="1"/>
</dbReference>
<keyword evidence="4 5" id="KW-0472">Membrane</keyword>
<dbReference type="PANTHER" id="PTHR31234:SF4">
    <property type="entry name" value="EXPRESSED PROTEIN"/>
    <property type="match status" value="1"/>
</dbReference>
<dbReference type="GO" id="GO:0098542">
    <property type="term" value="P:defense response to other organism"/>
    <property type="evidence" value="ECO:0007669"/>
    <property type="project" value="InterPro"/>
</dbReference>
<evidence type="ECO:0000313" key="7">
    <source>
        <dbReference type="EMBL" id="OAY53735.1"/>
    </source>
</evidence>
<dbReference type="Proteomes" id="UP000091857">
    <property type="component" value="Chromosome 3"/>
</dbReference>
<sequence>MASKCSSVPYTALPSHRVPQNVIVLSYYRPPPDPQIVFIRRCIFFTFAILLLSAAVFFLYPSDPTLQVTRIRLNHVHVNSYPTLTLDLSFSVVIMVRNRDFFSLDYDSLDVSVGYRGRELGLVHSQGGKLRARGSSYVNATLDLNGLQVIHDVFYLIEDLARGIIPFDTNTKANGELGLLFFKLPIKGRVSCEVYVNTANQTIVRQDCYPE</sequence>
<comment type="subcellular location">
    <subcellularLocation>
        <location evidence="1">Membrane</location>
        <topology evidence="1">Single-pass membrane protein</topology>
    </subcellularLocation>
</comment>
<gene>
    <name evidence="7" type="ORF">MANES_03G019600v8</name>
</gene>
<dbReference type="EMBL" id="CM004389">
    <property type="protein sequence ID" value="OAY53735.1"/>
    <property type="molecule type" value="Genomic_DNA"/>
</dbReference>
<proteinExistence type="predicted"/>
<dbReference type="OrthoDB" id="1917236at2759"/>
<keyword evidence="3 5" id="KW-1133">Transmembrane helix</keyword>